<sequence>MARRPKSEEMELEGDTLPFLSLVPNMVTLLGLCAGLTAIRFVFTGNFHFAVILILFAAAIDGLDGLLARRLRATSEIGAQLDSLSDFLNFGVAPALLVWEFTLAPSARTGAWIAVLIYASCCCLRLARFNVAHDKLQATGGASPKHFTGVPAPAGALLALFPVFLTFENALDARQAPMLVAGWLLVVGFLMASRLPTFSPKALRIPRGAIIWVMIALPFVVGMMLTRFWLSLILIEGLYIATLLRSAQKVGFGWWRARRAARAAEKG</sequence>
<dbReference type="Gene3D" id="1.20.120.1760">
    <property type="match status" value="1"/>
</dbReference>
<dbReference type="EMBL" id="PVEP01000002">
    <property type="protein sequence ID" value="PQV57793.1"/>
    <property type="molecule type" value="Genomic_DNA"/>
</dbReference>
<keyword evidence="7" id="KW-0443">Lipid metabolism</keyword>
<evidence type="ECO:0000256" key="6">
    <source>
        <dbReference type="ARBA" id="ARBA00022989"/>
    </source>
</evidence>
<comment type="subcellular location">
    <subcellularLocation>
        <location evidence="1">Membrane</location>
        <topology evidence="1">Multi-pass membrane protein</topology>
    </subcellularLocation>
</comment>
<feature type="transmembrane region" description="Helical" evidence="12">
    <location>
        <begin position="179"/>
        <end position="197"/>
    </location>
</feature>
<dbReference type="AlphaFoldDB" id="A0A2S8SAJ7"/>
<keyword evidence="14" id="KW-1185">Reference proteome</keyword>
<keyword evidence="6 12" id="KW-1133">Transmembrane helix</keyword>
<dbReference type="Proteomes" id="UP000238338">
    <property type="component" value="Unassembled WGS sequence"/>
</dbReference>
<evidence type="ECO:0000256" key="12">
    <source>
        <dbReference type="SAM" id="Phobius"/>
    </source>
</evidence>
<dbReference type="InterPro" id="IPR000462">
    <property type="entry name" value="CDP-OH_P_trans"/>
</dbReference>
<evidence type="ECO:0000256" key="4">
    <source>
        <dbReference type="ARBA" id="ARBA00022679"/>
    </source>
</evidence>
<dbReference type="PANTHER" id="PTHR14269">
    <property type="entry name" value="CDP-DIACYLGLYCEROL--GLYCEROL-3-PHOSPHATE 3-PHOSPHATIDYLTRANSFERASE-RELATED"/>
    <property type="match status" value="1"/>
</dbReference>
<evidence type="ECO:0000256" key="5">
    <source>
        <dbReference type="ARBA" id="ARBA00022692"/>
    </source>
</evidence>
<evidence type="ECO:0000313" key="14">
    <source>
        <dbReference type="Proteomes" id="UP000238338"/>
    </source>
</evidence>
<evidence type="ECO:0000256" key="8">
    <source>
        <dbReference type="ARBA" id="ARBA00023136"/>
    </source>
</evidence>
<evidence type="ECO:0000256" key="2">
    <source>
        <dbReference type="ARBA" id="ARBA00010441"/>
    </source>
</evidence>
<dbReference type="GO" id="GO:0016020">
    <property type="term" value="C:membrane"/>
    <property type="evidence" value="ECO:0007669"/>
    <property type="project" value="UniProtKB-SubCell"/>
</dbReference>
<evidence type="ECO:0000256" key="1">
    <source>
        <dbReference type="ARBA" id="ARBA00004141"/>
    </source>
</evidence>
<dbReference type="InterPro" id="IPR050324">
    <property type="entry name" value="CDP-alcohol_PTase-I"/>
</dbReference>
<keyword evidence="5 12" id="KW-0812">Transmembrane</keyword>
<keyword evidence="10" id="KW-1208">Phospholipid metabolism</keyword>
<feature type="transmembrane region" description="Helical" evidence="12">
    <location>
        <begin position="110"/>
        <end position="127"/>
    </location>
</feature>
<keyword evidence="8 12" id="KW-0472">Membrane</keyword>
<dbReference type="InterPro" id="IPR048254">
    <property type="entry name" value="CDP_ALCOHOL_P_TRANSF_CS"/>
</dbReference>
<evidence type="ECO:0000256" key="11">
    <source>
        <dbReference type="RuleBase" id="RU003750"/>
    </source>
</evidence>
<keyword evidence="3" id="KW-0444">Lipid biosynthesis</keyword>
<dbReference type="InterPro" id="IPR043130">
    <property type="entry name" value="CDP-OH_PTrfase_TM_dom"/>
</dbReference>
<reference evidence="13 14" key="1">
    <citation type="submission" date="2018-02" db="EMBL/GenBank/DDBJ databases">
        <title>Genomic Encyclopedia of Archaeal and Bacterial Type Strains, Phase II (KMG-II): from individual species to whole genera.</title>
        <authorList>
            <person name="Goeker M."/>
        </authorList>
    </citation>
    <scope>NUCLEOTIDE SEQUENCE [LARGE SCALE GENOMIC DNA]</scope>
    <source>
        <strain evidence="13 14">DSM 18921</strain>
    </source>
</reference>
<dbReference type="PROSITE" id="PS00379">
    <property type="entry name" value="CDP_ALCOHOL_P_TRANSF"/>
    <property type="match status" value="1"/>
</dbReference>
<evidence type="ECO:0000256" key="10">
    <source>
        <dbReference type="ARBA" id="ARBA00023264"/>
    </source>
</evidence>
<feature type="transmembrane region" description="Helical" evidence="12">
    <location>
        <begin position="147"/>
        <end position="167"/>
    </location>
</feature>
<feature type="transmembrane region" description="Helical" evidence="12">
    <location>
        <begin position="209"/>
        <end position="230"/>
    </location>
</feature>
<evidence type="ECO:0000313" key="13">
    <source>
        <dbReference type="EMBL" id="PQV57793.1"/>
    </source>
</evidence>
<dbReference type="GO" id="GO:0008654">
    <property type="term" value="P:phospholipid biosynthetic process"/>
    <property type="evidence" value="ECO:0007669"/>
    <property type="project" value="UniProtKB-KW"/>
</dbReference>
<organism evidence="13 14">
    <name type="scientific">Albidovulum denitrificans</name>
    <dbReference type="NCBI Taxonomy" id="404881"/>
    <lineage>
        <taxon>Bacteria</taxon>
        <taxon>Pseudomonadati</taxon>
        <taxon>Pseudomonadota</taxon>
        <taxon>Alphaproteobacteria</taxon>
        <taxon>Rhodobacterales</taxon>
        <taxon>Paracoccaceae</taxon>
        <taxon>Albidovulum</taxon>
    </lineage>
</organism>
<name>A0A2S8SAJ7_9RHOB</name>
<feature type="transmembrane region" description="Helical" evidence="12">
    <location>
        <begin position="20"/>
        <end position="43"/>
    </location>
</feature>
<evidence type="ECO:0000256" key="3">
    <source>
        <dbReference type="ARBA" id="ARBA00022516"/>
    </source>
</evidence>
<comment type="caution">
    <text evidence="13">The sequence shown here is derived from an EMBL/GenBank/DDBJ whole genome shotgun (WGS) entry which is preliminary data.</text>
</comment>
<evidence type="ECO:0000256" key="9">
    <source>
        <dbReference type="ARBA" id="ARBA00023209"/>
    </source>
</evidence>
<gene>
    <name evidence="13" type="ORF">LX70_01602</name>
</gene>
<protein>
    <submittedName>
        <fullName evidence="13">CDP-diacylglycerol--serine O-phosphatidyltransferase</fullName>
    </submittedName>
</protein>
<dbReference type="RefSeq" id="WP_245884989.1">
    <property type="nucleotide sequence ID" value="NZ_PVEP01000002.1"/>
</dbReference>
<keyword evidence="9" id="KW-0594">Phospholipid biosynthesis</keyword>
<comment type="similarity">
    <text evidence="2 11">Belongs to the CDP-alcohol phosphatidyltransferase class-I family.</text>
</comment>
<dbReference type="GO" id="GO:0016780">
    <property type="term" value="F:phosphotransferase activity, for other substituted phosphate groups"/>
    <property type="evidence" value="ECO:0007669"/>
    <property type="project" value="InterPro"/>
</dbReference>
<proteinExistence type="inferred from homology"/>
<evidence type="ECO:0000256" key="7">
    <source>
        <dbReference type="ARBA" id="ARBA00023098"/>
    </source>
</evidence>
<dbReference type="PANTHER" id="PTHR14269:SF61">
    <property type="entry name" value="CDP-DIACYLGLYCEROL--SERINE O-PHOSPHATIDYLTRANSFERASE"/>
    <property type="match status" value="1"/>
</dbReference>
<feature type="transmembrane region" description="Helical" evidence="12">
    <location>
        <begin position="49"/>
        <end position="67"/>
    </location>
</feature>
<keyword evidence="4 11" id="KW-0808">Transferase</keyword>
<accession>A0A2S8SAJ7</accession>
<dbReference type="Pfam" id="PF01066">
    <property type="entry name" value="CDP-OH_P_transf"/>
    <property type="match status" value="1"/>
</dbReference>